<gene>
    <name evidence="7" type="ORF">GCM10011274_36260</name>
</gene>
<feature type="transmembrane region" description="Helical" evidence="6">
    <location>
        <begin position="216"/>
        <end position="236"/>
    </location>
</feature>
<dbReference type="PANTHER" id="PTHR30250:SF11">
    <property type="entry name" value="O-ANTIGEN TRANSPORTER-RELATED"/>
    <property type="match status" value="1"/>
</dbReference>
<evidence type="ECO:0000256" key="1">
    <source>
        <dbReference type="ARBA" id="ARBA00004651"/>
    </source>
</evidence>
<sequence>MNSSVAKSSAYTLLANVLLASSHWLLFVIIAKFYSGLELGQFVLALSFISPAFLFASFKLRTLIVVDRQWQFSLNEYFSARLLANAIVTLGCILFVVYQWKELMQVVTIVLLYRWCDSLTEFAHSYQRRLQYFNRIAVLMAARSLTTMLVVTVVAINGGTFINLLASWALTASVFCFFDLWLLRSSSGENESQALSIAKFISYGALVRALALYKQYFTVACALVISSLFVYLPNFFLNQQMGVESAGYFASISYFLVAGGIIVNSLSQVLTPKLAIYYQRREQKAFSRLLRQLCLIGLLLGLFGVGIAWILGGFFLELFYTPYIAQFHGVLTLLMLAAGVRYIYIFVGTALASIQSFAVQTKIYACGLSAMALSCYLLIPEYGLYGAAYAMLIATLLECLLFALSIRPHVSKAFSVTTKVVA</sequence>
<evidence type="ECO:0000256" key="2">
    <source>
        <dbReference type="ARBA" id="ARBA00022475"/>
    </source>
</evidence>
<feature type="transmembrane region" description="Helical" evidence="6">
    <location>
        <begin position="248"/>
        <end position="271"/>
    </location>
</feature>
<feature type="transmembrane region" description="Helical" evidence="6">
    <location>
        <begin position="39"/>
        <end position="58"/>
    </location>
</feature>
<feature type="transmembrane region" description="Helical" evidence="6">
    <location>
        <begin position="78"/>
        <end position="98"/>
    </location>
</feature>
<feature type="transmembrane region" description="Helical" evidence="6">
    <location>
        <begin position="12"/>
        <end position="33"/>
    </location>
</feature>
<evidence type="ECO:0000256" key="6">
    <source>
        <dbReference type="SAM" id="Phobius"/>
    </source>
</evidence>
<dbReference type="PANTHER" id="PTHR30250">
    <property type="entry name" value="PST FAMILY PREDICTED COLANIC ACID TRANSPORTER"/>
    <property type="match status" value="1"/>
</dbReference>
<keyword evidence="2" id="KW-1003">Cell membrane</keyword>
<reference evidence="7" key="2">
    <citation type="submission" date="2020-09" db="EMBL/GenBank/DDBJ databases">
        <authorList>
            <person name="Sun Q."/>
            <person name="Kim S."/>
        </authorList>
    </citation>
    <scope>NUCLEOTIDE SEQUENCE</scope>
    <source>
        <strain evidence="7">KCTC 32337</strain>
    </source>
</reference>
<keyword evidence="4 6" id="KW-1133">Transmembrane helix</keyword>
<comment type="subcellular location">
    <subcellularLocation>
        <location evidence="1">Cell membrane</location>
        <topology evidence="1">Multi-pass membrane protein</topology>
    </subcellularLocation>
</comment>
<proteinExistence type="predicted"/>
<dbReference type="InterPro" id="IPR050833">
    <property type="entry name" value="Poly_Biosynth_Transport"/>
</dbReference>
<evidence type="ECO:0000313" key="8">
    <source>
        <dbReference type="Proteomes" id="UP000622604"/>
    </source>
</evidence>
<reference evidence="7" key="1">
    <citation type="journal article" date="2014" name="Int. J. Syst. Evol. Microbiol.">
        <title>Complete genome sequence of Corynebacterium casei LMG S-19264T (=DSM 44701T), isolated from a smear-ripened cheese.</title>
        <authorList>
            <consortium name="US DOE Joint Genome Institute (JGI-PGF)"/>
            <person name="Walter F."/>
            <person name="Albersmeier A."/>
            <person name="Kalinowski J."/>
            <person name="Ruckert C."/>
        </authorList>
    </citation>
    <scope>NUCLEOTIDE SEQUENCE</scope>
    <source>
        <strain evidence="7">KCTC 32337</strain>
    </source>
</reference>
<organism evidence="7 8">
    <name type="scientific">Paraglaciecola chathamensis</name>
    <dbReference type="NCBI Taxonomy" id="368405"/>
    <lineage>
        <taxon>Bacteria</taxon>
        <taxon>Pseudomonadati</taxon>
        <taxon>Pseudomonadota</taxon>
        <taxon>Gammaproteobacteria</taxon>
        <taxon>Alteromonadales</taxon>
        <taxon>Alteromonadaceae</taxon>
        <taxon>Paraglaciecola</taxon>
    </lineage>
</organism>
<dbReference type="RefSeq" id="WP_191866840.1">
    <property type="nucleotide sequence ID" value="NZ_BMZC01000012.1"/>
</dbReference>
<feature type="transmembrane region" description="Helical" evidence="6">
    <location>
        <begin position="363"/>
        <end position="379"/>
    </location>
</feature>
<dbReference type="GO" id="GO:0005886">
    <property type="term" value="C:plasma membrane"/>
    <property type="evidence" value="ECO:0007669"/>
    <property type="project" value="UniProtKB-SubCell"/>
</dbReference>
<feature type="transmembrane region" description="Helical" evidence="6">
    <location>
        <begin position="162"/>
        <end position="183"/>
    </location>
</feature>
<evidence type="ECO:0000313" key="7">
    <source>
        <dbReference type="EMBL" id="GGZ74839.1"/>
    </source>
</evidence>
<evidence type="ECO:0000256" key="4">
    <source>
        <dbReference type="ARBA" id="ARBA00022989"/>
    </source>
</evidence>
<name>A0A8H9II19_9ALTE</name>
<dbReference type="EMBL" id="BMZC01000012">
    <property type="protein sequence ID" value="GGZ74839.1"/>
    <property type="molecule type" value="Genomic_DNA"/>
</dbReference>
<keyword evidence="5 6" id="KW-0472">Membrane</keyword>
<feature type="transmembrane region" description="Helical" evidence="6">
    <location>
        <begin position="327"/>
        <end position="351"/>
    </location>
</feature>
<evidence type="ECO:0000256" key="5">
    <source>
        <dbReference type="ARBA" id="ARBA00023136"/>
    </source>
</evidence>
<feature type="transmembrane region" description="Helical" evidence="6">
    <location>
        <begin position="136"/>
        <end position="156"/>
    </location>
</feature>
<evidence type="ECO:0000256" key="3">
    <source>
        <dbReference type="ARBA" id="ARBA00022692"/>
    </source>
</evidence>
<dbReference type="Proteomes" id="UP000622604">
    <property type="component" value="Unassembled WGS sequence"/>
</dbReference>
<dbReference type="AlphaFoldDB" id="A0A8H9II19"/>
<feature type="transmembrane region" description="Helical" evidence="6">
    <location>
        <begin position="292"/>
        <end position="315"/>
    </location>
</feature>
<accession>A0A8H9II19</accession>
<feature type="transmembrane region" description="Helical" evidence="6">
    <location>
        <begin position="385"/>
        <end position="404"/>
    </location>
</feature>
<protein>
    <submittedName>
        <fullName evidence="7">O-unit flippase Wzx</fullName>
    </submittedName>
</protein>
<comment type="caution">
    <text evidence="7">The sequence shown here is derived from an EMBL/GenBank/DDBJ whole genome shotgun (WGS) entry which is preliminary data.</text>
</comment>
<keyword evidence="3 6" id="KW-0812">Transmembrane</keyword>